<protein>
    <submittedName>
        <fullName evidence="2">Uncharacterized protein</fullName>
    </submittedName>
</protein>
<keyword evidence="1" id="KW-0812">Transmembrane</keyword>
<keyword evidence="3" id="KW-1185">Reference proteome</keyword>
<sequence>MPGVKEKEYKKLPGISAPGIFVYSKLYLAKDHLLRVSNIGFSEDYKRFFFKDIQAITLRKTATAKIISYVLAGLIALLATAAILFSGDGTILYSSIGGFFLIILVINLLRGATCVCTLKTAVQIETLGSLGRLPRARKVLARLQPLIAQAQGGELTPEEASSRMQELAKPPGEENFSAPPIASDMLAFIEPPVEPPPATI</sequence>
<evidence type="ECO:0000256" key="1">
    <source>
        <dbReference type="SAM" id="Phobius"/>
    </source>
</evidence>
<accession>B9XGE4</accession>
<evidence type="ECO:0000313" key="3">
    <source>
        <dbReference type="Proteomes" id="UP000003688"/>
    </source>
</evidence>
<dbReference type="AlphaFoldDB" id="B9XGE4"/>
<proteinExistence type="predicted"/>
<gene>
    <name evidence="2" type="ORF">Cflav_PD3712</name>
</gene>
<dbReference type="STRING" id="320771.Cflav_PD3712"/>
<dbReference type="Proteomes" id="UP000003688">
    <property type="component" value="Unassembled WGS sequence"/>
</dbReference>
<name>B9XGE4_PEDPL</name>
<reference evidence="2 3" key="1">
    <citation type="journal article" date="2011" name="J. Bacteriol.">
        <title>Genome sequence of 'Pedosphaera parvula' Ellin514, an aerobic Verrucomicrobial isolate from pasture soil.</title>
        <authorList>
            <person name="Kant R."/>
            <person name="van Passel M.W."/>
            <person name="Sangwan P."/>
            <person name="Palva A."/>
            <person name="Lucas S."/>
            <person name="Copeland A."/>
            <person name="Lapidus A."/>
            <person name="Glavina Del Rio T."/>
            <person name="Dalin E."/>
            <person name="Tice H."/>
            <person name="Bruce D."/>
            <person name="Goodwin L."/>
            <person name="Pitluck S."/>
            <person name="Chertkov O."/>
            <person name="Larimer F.W."/>
            <person name="Land M.L."/>
            <person name="Hauser L."/>
            <person name="Brettin T.S."/>
            <person name="Detter J.C."/>
            <person name="Han S."/>
            <person name="de Vos W.M."/>
            <person name="Janssen P.H."/>
            <person name="Smidt H."/>
        </authorList>
    </citation>
    <scope>NUCLEOTIDE SEQUENCE [LARGE SCALE GENOMIC DNA]</scope>
    <source>
        <strain evidence="2 3">Ellin514</strain>
    </source>
</reference>
<feature type="transmembrane region" description="Helical" evidence="1">
    <location>
        <begin position="91"/>
        <end position="109"/>
    </location>
</feature>
<keyword evidence="1" id="KW-1133">Transmembrane helix</keyword>
<dbReference type="EMBL" id="ABOX02000012">
    <property type="protein sequence ID" value="EEF60995.1"/>
    <property type="molecule type" value="Genomic_DNA"/>
</dbReference>
<evidence type="ECO:0000313" key="2">
    <source>
        <dbReference type="EMBL" id="EEF60995.1"/>
    </source>
</evidence>
<comment type="caution">
    <text evidence="2">The sequence shown here is derived from an EMBL/GenBank/DDBJ whole genome shotgun (WGS) entry which is preliminary data.</text>
</comment>
<feature type="transmembrane region" description="Helical" evidence="1">
    <location>
        <begin position="66"/>
        <end position="85"/>
    </location>
</feature>
<keyword evidence="1" id="KW-0472">Membrane</keyword>
<organism evidence="2 3">
    <name type="scientific">Pedosphaera parvula (strain Ellin514)</name>
    <dbReference type="NCBI Taxonomy" id="320771"/>
    <lineage>
        <taxon>Bacteria</taxon>
        <taxon>Pseudomonadati</taxon>
        <taxon>Verrucomicrobiota</taxon>
        <taxon>Pedosphaerae</taxon>
        <taxon>Pedosphaerales</taxon>
        <taxon>Pedosphaeraceae</taxon>
        <taxon>Pedosphaera</taxon>
    </lineage>
</organism>